<dbReference type="KEGG" id="tva:4758429"/>
<evidence type="ECO:0000313" key="2">
    <source>
        <dbReference type="Proteomes" id="UP000001542"/>
    </source>
</evidence>
<reference evidence="1" key="2">
    <citation type="journal article" date="2007" name="Science">
        <title>Draft genome sequence of the sexually transmitted pathogen Trichomonas vaginalis.</title>
        <authorList>
            <person name="Carlton J.M."/>
            <person name="Hirt R.P."/>
            <person name="Silva J.C."/>
            <person name="Delcher A.L."/>
            <person name="Schatz M."/>
            <person name="Zhao Q."/>
            <person name="Wortman J.R."/>
            <person name="Bidwell S.L."/>
            <person name="Alsmark U.C.M."/>
            <person name="Besteiro S."/>
            <person name="Sicheritz-Ponten T."/>
            <person name="Noel C.J."/>
            <person name="Dacks J.B."/>
            <person name="Foster P.G."/>
            <person name="Simillion C."/>
            <person name="Van de Peer Y."/>
            <person name="Miranda-Saavedra D."/>
            <person name="Barton G.J."/>
            <person name="Westrop G.D."/>
            <person name="Mueller S."/>
            <person name="Dessi D."/>
            <person name="Fiori P.L."/>
            <person name="Ren Q."/>
            <person name="Paulsen I."/>
            <person name="Zhang H."/>
            <person name="Bastida-Corcuera F.D."/>
            <person name="Simoes-Barbosa A."/>
            <person name="Brown M.T."/>
            <person name="Hayes R.D."/>
            <person name="Mukherjee M."/>
            <person name="Okumura C.Y."/>
            <person name="Schneider R."/>
            <person name="Smith A.J."/>
            <person name="Vanacova S."/>
            <person name="Villalvazo M."/>
            <person name="Haas B.J."/>
            <person name="Pertea M."/>
            <person name="Feldblyum T.V."/>
            <person name="Utterback T.R."/>
            <person name="Shu C.L."/>
            <person name="Osoegawa K."/>
            <person name="de Jong P.J."/>
            <person name="Hrdy I."/>
            <person name="Horvathova L."/>
            <person name="Zubacova Z."/>
            <person name="Dolezal P."/>
            <person name="Malik S.B."/>
            <person name="Logsdon J.M. Jr."/>
            <person name="Henze K."/>
            <person name="Gupta A."/>
            <person name="Wang C.C."/>
            <person name="Dunne R.L."/>
            <person name="Upcroft J.A."/>
            <person name="Upcroft P."/>
            <person name="White O."/>
            <person name="Salzberg S.L."/>
            <person name="Tang P."/>
            <person name="Chiu C.-H."/>
            <person name="Lee Y.-S."/>
            <person name="Embley T.M."/>
            <person name="Coombs G.H."/>
            <person name="Mottram J.C."/>
            <person name="Tachezy J."/>
            <person name="Fraser-Liggett C.M."/>
            <person name="Johnson P.J."/>
        </authorList>
    </citation>
    <scope>NUCLEOTIDE SEQUENCE [LARGE SCALE GENOMIC DNA]</scope>
    <source>
        <strain evidence="1">G3</strain>
    </source>
</reference>
<accession>A2F398</accession>
<name>A2F398_TRIV3</name>
<proteinExistence type="predicted"/>
<organism evidence="1 2">
    <name type="scientific">Trichomonas vaginalis (strain ATCC PRA-98 / G3)</name>
    <dbReference type="NCBI Taxonomy" id="412133"/>
    <lineage>
        <taxon>Eukaryota</taxon>
        <taxon>Metamonada</taxon>
        <taxon>Parabasalia</taxon>
        <taxon>Trichomonadida</taxon>
        <taxon>Trichomonadidae</taxon>
        <taxon>Trichomonas</taxon>
    </lineage>
</organism>
<dbReference type="Proteomes" id="UP000001542">
    <property type="component" value="Unassembled WGS sequence"/>
</dbReference>
<dbReference type="VEuPathDB" id="TrichDB:TVAGG3_1027810"/>
<gene>
    <name evidence="1" type="ORF">TVAG_180850</name>
</gene>
<evidence type="ECO:0000313" key="1">
    <source>
        <dbReference type="EMBL" id="EAY00607.1"/>
    </source>
</evidence>
<dbReference type="InParanoid" id="A2F398"/>
<dbReference type="RefSeq" id="XP_001313536.1">
    <property type="nucleotide sequence ID" value="XM_001313535.1"/>
</dbReference>
<reference evidence="1" key="1">
    <citation type="submission" date="2006-10" db="EMBL/GenBank/DDBJ databases">
        <authorList>
            <person name="Amadeo P."/>
            <person name="Zhao Q."/>
            <person name="Wortman J."/>
            <person name="Fraser-Liggett C."/>
            <person name="Carlton J."/>
        </authorList>
    </citation>
    <scope>NUCLEOTIDE SEQUENCE</scope>
    <source>
        <strain evidence="1">G3</strain>
    </source>
</reference>
<dbReference type="VEuPathDB" id="TrichDB:TVAG_180850"/>
<protein>
    <submittedName>
        <fullName evidence="1">Uncharacterized protein</fullName>
    </submittedName>
</protein>
<dbReference type="AlphaFoldDB" id="A2F398"/>
<keyword evidence="2" id="KW-1185">Reference proteome</keyword>
<sequence length="147" mass="17239">MTSTGLTEEEENKYMIFIKNLMKNGRNFVGYPITQRIIEITRKYGNSIIKNTEHYQVVVNFESKYKHGEDHPSSLALAILNVCQDLHKNHIISSDQYAEYYNTPITLDSFEREAGQKELAKLIAFYQPYINYLNLRELKPDPKNKKM</sequence>
<dbReference type="EMBL" id="DS113595">
    <property type="protein sequence ID" value="EAY00607.1"/>
    <property type="molecule type" value="Genomic_DNA"/>
</dbReference>